<proteinExistence type="inferred from homology"/>
<dbReference type="Proteomes" id="UP000263900">
    <property type="component" value="Chromosome"/>
</dbReference>
<dbReference type="InterPro" id="IPR020057">
    <property type="entry name" value="Ribosomal_bL25_b-dom"/>
</dbReference>
<evidence type="ECO:0000256" key="2">
    <source>
        <dbReference type="ARBA" id="ARBA00022884"/>
    </source>
</evidence>
<dbReference type="NCBIfam" id="TIGR00731">
    <property type="entry name" value="bL25_bact_ctc"/>
    <property type="match status" value="1"/>
</dbReference>
<evidence type="ECO:0000256" key="4">
    <source>
        <dbReference type="ARBA" id="ARBA00023274"/>
    </source>
</evidence>
<evidence type="ECO:0000256" key="1">
    <source>
        <dbReference type="ARBA" id="ARBA00022730"/>
    </source>
</evidence>
<keyword evidence="4 5" id="KW-0687">Ribonucleoprotein</keyword>
<dbReference type="AlphaFoldDB" id="A0A3B7MTL4"/>
<dbReference type="OrthoDB" id="9786489at2"/>
<feature type="domain" description="Large ribosomal subunit protein bL25 beta" evidence="7">
    <location>
        <begin position="100"/>
        <end position="179"/>
    </location>
</feature>
<dbReference type="KEGG" id="pseg:D3H65_29385"/>
<dbReference type="InterPro" id="IPR020056">
    <property type="entry name" value="Rbsml_bL25/Gln-tRNA_synth_N"/>
</dbReference>
<dbReference type="PANTHER" id="PTHR33284">
    <property type="entry name" value="RIBOSOMAL PROTEIN L25/GLN-TRNA SYNTHETASE, ANTI-CODON-BINDING DOMAIN-CONTAINING PROTEIN"/>
    <property type="match status" value="1"/>
</dbReference>
<sequence>MKSITIEGQLRTGTGKKAARQLRSQGQVPSVIYGGTQEINFSAPVLAFKSLVYTAEFLLADIKVGGKTYQCILKDLQFDTVTDQLAHIDFLELVQDKPVIATIPLKFTGSSAGVKAGGKLITKIKSLKVKTLPRFLKENIEVDLTTLELNGNVRVEDVKIEHYEILNSPRIPIASVVMTRQLKQEEATAPAAGAKAAAKPAAAAAAKPAAAAAAKPAAKK</sequence>
<dbReference type="InterPro" id="IPR011035">
    <property type="entry name" value="Ribosomal_bL25/Gln-tRNA_synth"/>
</dbReference>
<dbReference type="Gene3D" id="2.170.120.20">
    <property type="entry name" value="Ribosomal protein L25, beta domain"/>
    <property type="match status" value="1"/>
</dbReference>
<keyword evidence="1 5" id="KW-0699">rRNA-binding</keyword>
<dbReference type="RefSeq" id="WP_119053725.1">
    <property type="nucleotide sequence ID" value="NZ_CP032157.1"/>
</dbReference>
<feature type="domain" description="Large ribosomal subunit protein bL25 L25" evidence="6">
    <location>
        <begin position="6"/>
        <end position="90"/>
    </location>
</feature>
<dbReference type="Gene3D" id="2.40.240.10">
    <property type="entry name" value="Ribosomal Protein L25, Chain P"/>
    <property type="match status" value="1"/>
</dbReference>
<comment type="function">
    <text evidence="5">This is one of the proteins that binds to the 5S RNA in the ribosome where it forms part of the central protuberance.</text>
</comment>
<dbReference type="PANTHER" id="PTHR33284:SF1">
    <property type="entry name" value="RIBOSOMAL PROTEIN L25_GLN-TRNA SYNTHETASE, ANTI-CODON-BINDING DOMAIN-CONTAINING PROTEIN"/>
    <property type="match status" value="1"/>
</dbReference>
<organism evidence="8 9">
    <name type="scientific">Paraflavitalea soli</name>
    <dbReference type="NCBI Taxonomy" id="2315862"/>
    <lineage>
        <taxon>Bacteria</taxon>
        <taxon>Pseudomonadati</taxon>
        <taxon>Bacteroidota</taxon>
        <taxon>Chitinophagia</taxon>
        <taxon>Chitinophagales</taxon>
        <taxon>Chitinophagaceae</taxon>
        <taxon>Paraflavitalea</taxon>
    </lineage>
</organism>
<comment type="similarity">
    <text evidence="5">Belongs to the bacterial ribosomal protein bL25 family. CTC subfamily.</text>
</comment>
<dbReference type="HAMAP" id="MF_01334">
    <property type="entry name" value="Ribosomal_bL25_CTC"/>
    <property type="match status" value="1"/>
</dbReference>
<keyword evidence="3 5" id="KW-0689">Ribosomal protein</keyword>
<dbReference type="GO" id="GO:0022625">
    <property type="term" value="C:cytosolic large ribosomal subunit"/>
    <property type="evidence" value="ECO:0007669"/>
    <property type="project" value="TreeGrafter"/>
</dbReference>
<dbReference type="InterPro" id="IPR037121">
    <property type="entry name" value="Ribosomal_bL25_C"/>
</dbReference>
<evidence type="ECO:0000259" key="7">
    <source>
        <dbReference type="Pfam" id="PF14693"/>
    </source>
</evidence>
<keyword evidence="2 5" id="KW-0694">RNA-binding</keyword>
<accession>A0A3B7MTL4</accession>
<name>A0A3B7MTL4_9BACT</name>
<evidence type="ECO:0000259" key="6">
    <source>
        <dbReference type="Pfam" id="PF01386"/>
    </source>
</evidence>
<dbReference type="GO" id="GO:0003735">
    <property type="term" value="F:structural constituent of ribosome"/>
    <property type="evidence" value="ECO:0007669"/>
    <property type="project" value="InterPro"/>
</dbReference>
<keyword evidence="9" id="KW-1185">Reference proteome</keyword>
<dbReference type="Pfam" id="PF01386">
    <property type="entry name" value="Ribosomal_L25p"/>
    <property type="match status" value="1"/>
</dbReference>
<dbReference type="SUPFAM" id="SSF50715">
    <property type="entry name" value="Ribosomal protein L25-like"/>
    <property type="match status" value="1"/>
</dbReference>
<dbReference type="EMBL" id="CP032157">
    <property type="protein sequence ID" value="AXY77852.1"/>
    <property type="molecule type" value="Genomic_DNA"/>
</dbReference>
<evidence type="ECO:0000256" key="5">
    <source>
        <dbReference type="HAMAP-Rule" id="MF_01334"/>
    </source>
</evidence>
<dbReference type="Pfam" id="PF14693">
    <property type="entry name" value="Ribosomal_TL5_C"/>
    <property type="match status" value="1"/>
</dbReference>
<reference evidence="8 9" key="1">
    <citation type="submission" date="2018-09" db="EMBL/GenBank/DDBJ databases">
        <title>Genome sequencing of strain 6GH32-13.</title>
        <authorList>
            <person name="Weon H.-Y."/>
            <person name="Heo J."/>
            <person name="Kwon S.-W."/>
        </authorList>
    </citation>
    <scope>NUCLEOTIDE SEQUENCE [LARGE SCALE GENOMIC DNA]</scope>
    <source>
        <strain evidence="8 9">5GH32-13</strain>
    </source>
</reference>
<dbReference type="InterPro" id="IPR001021">
    <property type="entry name" value="Ribosomal_bL25_long"/>
</dbReference>
<dbReference type="InterPro" id="IPR029751">
    <property type="entry name" value="Ribosomal_L25_dom"/>
</dbReference>
<protein>
    <recommendedName>
        <fullName evidence="5">Large ribosomal subunit protein bL25</fullName>
    </recommendedName>
    <alternativeName>
        <fullName evidence="5">General stress protein CTC</fullName>
    </alternativeName>
</protein>
<evidence type="ECO:0000256" key="3">
    <source>
        <dbReference type="ARBA" id="ARBA00022980"/>
    </source>
</evidence>
<dbReference type="InterPro" id="IPR020930">
    <property type="entry name" value="Ribosomal_uL5_bac-type"/>
</dbReference>
<evidence type="ECO:0000313" key="8">
    <source>
        <dbReference type="EMBL" id="AXY77852.1"/>
    </source>
</evidence>
<evidence type="ECO:0000313" key="9">
    <source>
        <dbReference type="Proteomes" id="UP000263900"/>
    </source>
</evidence>
<comment type="subunit">
    <text evidence="5">Part of the 50S ribosomal subunit; part of the 5S rRNA/L5/L18/L25 subcomplex. Contacts the 5S rRNA. Binds to the 5S rRNA independently of L5 and L18.</text>
</comment>
<dbReference type="GO" id="GO:0006412">
    <property type="term" value="P:translation"/>
    <property type="evidence" value="ECO:0007669"/>
    <property type="project" value="UniProtKB-UniRule"/>
</dbReference>
<gene>
    <name evidence="5" type="primary">rplY</name>
    <name evidence="5" type="synonym">ctc</name>
    <name evidence="8" type="ORF">D3H65_29385</name>
</gene>
<dbReference type="GO" id="GO:0008097">
    <property type="term" value="F:5S rRNA binding"/>
    <property type="evidence" value="ECO:0007669"/>
    <property type="project" value="InterPro"/>
</dbReference>
<dbReference type="CDD" id="cd00495">
    <property type="entry name" value="Ribosomal_L25_TL5_CTC"/>
    <property type="match status" value="1"/>
</dbReference>